<dbReference type="InterPro" id="IPR007037">
    <property type="entry name" value="SIP_rossman_dom"/>
</dbReference>
<organism evidence="2 3">
    <name type="scientific">Hyalangium minutum</name>
    <dbReference type="NCBI Taxonomy" id="394096"/>
    <lineage>
        <taxon>Bacteria</taxon>
        <taxon>Pseudomonadati</taxon>
        <taxon>Myxococcota</taxon>
        <taxon>Myxococcia</taxon>
        <taxon>Myxococcales</taxon>
        <taxon>Cystobacterineae</taxon>
        <taxon>Archangiaceae</taxon>
        <taxon>Hyalangium</taxon>
    </lineage>
</organism>
<dbReference type="AlphaFoldDB" id="A0A085WIG9"/>
<protein>
    <recommendedName>
        <fullName evidence="1">SIP-like Rossmann fold domain-containing protein</fullName>
    </recommendedName>
</protein>
<evidence type="ECO:0000313" key="3">
    <source>
        <dbReference type="Proteomes" id="UP000028725"/>
    </source>
</evidence>
<dbReference type="InterPro" id="IPR039261">
    <property type="entry name" value="FNR_nucleotide-bd"/>
</dbReference>
<dbReference type="OrthoDB" id="9814826at2"/>
<sequence length="71" mass="8019">MRGEPSEHDGELLRRALAGFSPPAGDGFVWIAGEAAIVRDLRTHFADERRHPSDWLKAAAYWHRSQVHLTV</sequence>
<evidence type="ECO:0000259" key="1">
    <source>
        <dbReference type="Pfam" id="PF04954"/>
    </source>
</evidence>
<dbReference type="Gene3D" id="3.40.50.80">
    <property type="entry name" value="Nucleotide-binding domain of ferredoxin-NADP reductase (FNR) module"/>
    <property type="match status" value="1"/>
</dbReference>
<proteinExistence type="predicted"/>
<dbReference type="Proteomes" id="UP000028725">
    <property type="component" value="Unassembled WGS sequence"/>
</dbReference>
<evidence type="ECO:0000313" key="2">
    <source>
        <dbReference type="EMBL" id="KFE67482.1"/>
    </source>
</evidence>
<reference evidence="2 3" key="1">
    <citation type="submission" date="2014-04" db="EMBL/GenBank/DDBJ databases">
        <title>Genome assembly of Hyalangium minutum DSM 14724.</title>
        <authorList>
            <person name="Sharma G."/>
            <person name="Subramanian S."/>
        </authorList>
    </citation>
    <scope>NUCLEOTIDE SEQUENCE [LARGE SCALE GENOMIC DNA]</scope>
    <source>
        <strain evidence="2 3">DSM 14724</strain>
    </source>
</reference>
<dbReference type="STRING" id="394096.DB31_8835"/>
<accession>A0A085WIG9</accession>
<name>A0A085WIG9_9BACT</name>
<comment type="caution">
    <text evidence="2">The sequence shown here is derived from an EMBL/GenBank/DDBJ whole genome shotgun (WGS) entry which is preliminary data.</text>
</comment>
<dbReference type="Pfam" id="PF04954">
    <property type="entry name" value="SIP"/>
    <property type="match status" value="1"/>
</dbReference>
<dbReference type="RefSeq" id="WP_044191434.1">
    <property type="nucleotide sequence ID" value="NZ_JMCB01000008.1"/>
</dbReference>
<dbReference type="EMBL" id="JMCB01000008">
    <property type="protein sequence ID" value="KFE67482.1"/>
    <property type="molecule type" value="Genomic_DNA"/>
</dbReference>
<keyword evidence="3" id="KW-1185">Reference proteome</keyword>
<feature type="domain" description="SIP-like Rossmann fold" evidence="1">
    <location>
        <begin position="5"/>
        <end position="64"/>
    </location>
</feature>
<gene>
    <name evidence="2" type="ORF">DB31_8835</name>
</gene>